<protein>
    <submittedName>
        <fullName evidence="1">Uncharacterized protein</fullName>
    </submittedName>
</protein>
<evidence type="ECO:0000313" key="1">
    <source>
        <dbReference type="EMBL" id="RAZ77705.1"/>
    </source>
</evidence>
<dbReference type="EMBL" id="QLZR01000003">
    <property type="protein sequence ID" value="RAZ77705.1"/>
    <property type="molecule type" value="Genomic_DNA"/>
</dbReference>
<reference evidence="1 2" key="1">
    <citation type="submission" date="2018-06" db="EMBL/GenBank/DDBJ databases">
        <title>The draft genome sequences of strains SCU63 and S1.</title>
        <authorList>
            <person name="Gan L."/>
        </authorList>
    </citation>
    <scope>NUCLEOTIDE SEQUENCE [LARGE SCALE GENOMIC DNA]</scope>
    <source>
        <strain evidence="1 2">SCU63</strain>
    </source>
</reference>
<dbReference type="AlphaFoldDB" id="A0A365KX03"/>
<comment type="caution">
    <text evidence="1">The sequence shown here is derived from an EMBL/GenBank/DDBJ whole genome shotgun (WGS) entry which is preliminary data.</text>
</comment>
<dbReference type="Proteomes" id="UP000251002">
    <property type="component" value="Unassembled WGS sequence"/>
</dbReference>
<gene>
    <name evidence="1" type="ORF">DP120_09485</name>
</gene>
<dbReference type="RefSeq" id="WP_112223432.1">
    <property type="nucleotide sequence ID" value="NZ_CP047673.1"/>
</dbReference>
<organism evidence="1 2">
    <name type="scientific">Planococcus halotolerans</name>
    <dbReference type="NCBI Taxonomy" id="2233542"/>
    <lineage>
        <taxon>Bacteria</taxon>
        <taxon>Bacillati</taxon>
        <taxon>Bacillota</taxon>
        <taxon>Bacilli</taxon>
        <taxon>Bacillales</taxon>
        <taxon>Caryophanaceae</taxon>
        <taxon>Planococcus</taxon>
    </lineage>
</organism>
<accession>A0A365KX03</accession>
<name>A0A365KX03_9BACL</name>
<sequence length="115" mass="13448">MGFLRGLFGSFESEGNTTDIQNDFAFDYIYFKNGLAYENLSSDEGEPFEFEVNVTIEFLWNGDKNMYEVEYYVSSPTVTDVDVPDYEKFKTDVYRDLCNKGINLDYIPDSLEWNM</sequence>
<keyword evidence="2" id="KW-1185">Reference proteome</keyword>
<proteinExistence type="predicted"/>
<evidence type="ECO:0000313" key="2">
    <source>
        <dbReference type="Proteomes" id="UP000251002"/>
    </source>
</evidence>